<keyword evidence="1" id="KW-0472">Membrane</keyword>
<evidence type="ECO:0000259" key="2">
    <source>
        <dbReference type="Pfam" id="PF04773"/>
    </source>
</evidence>
<dbReference type="Gene3D" id="3.55.50.30">
    <property type="match status" value="1"/>
</dbReference>
<organism evidence="4 5">
    <name type="scientific">Kordia aestuariivivens</name>
    <dbReference type="NCBI Taxonomy" id="2759037"/>
    <lineage>
        <taxon>Bacteria</taxon>
        <taxon>Pseudomonadati</taxon>
        <taxon>Bacteroidota</taxon>
        <taxon>Flavobacteriia</taxon>
        <taxon>Flavobacteriales</taxon>
        <taxon>Flavobacteriaceae</taxon>
        <taxon>Kordia</taxon>
    </lineage>
</organism>
<accession>A0ABR7Q914</accession>
<feature type="domain" description="FecR protein" evidence="2">
    <location>
        <begin position="101"/>
        <end position="192"/>
    </location>
</feature>
<comment type="caution">
    <text evidence="4">The sequence shown here is derived from an EMBL/GenBank/DDBJ whole genome shotgun (WGS) entry which is preliminary data.</text>
</comment>
<name>A0ABR7Q914_9FLAO</name>
<dbReference type="RefSeq" id="WP_187561906.1">
    <property type="nucleotide sequence ID" value="NZ_JACGWS010000005.1"/>
</dbReference>
<reference evidence="4 5" key="1">
    <citation type="submission" date="2020-07" db="EMBL/GenBank/DDBJ databases">
        <title>Description of Kordia aestuariivivens sp. nov., isolated from a tidal flat.</title>
        <authorList>
            <person name="Park S."/>
            <person name="Yoon J.-H."/>
        </authorList>
    </citation>
    <scope>NUCLEOTIDE SEQUENCE [LARGE SCALE GENOMIC DNA]</scope>
    <source>
        <strain evidence="4 5">YSTF-M3</strain>
    </source>
</reference>
<dbReference type="EMBL" id="JACGWS010000005">
    <property type="protein sequence ID" value="MBC8754851.1"/>
    <property type="molecule type" value="Genomic_DNA"/>
</dbReference>
<proteinExistence type="predicted"/>
<evidence type="ECO:0000259" key="3">
    <source>
        <dbReference type="Pfam" id="PF16344"/>
    </source>
</evidence>
<dbReference type="InterPro" id="IPR012373">
    <property type="entry name" value="Ferrdict_sens_TM"/>
</dbReference>
<evidence type="ECO:0000313" key="5">
    <source>
        <dbReference type="Proteomes" id="UP000619238"/>
    </source>
</evidence>
<keyword evidence="5" id="KW-1185">Reference proteome</keyword>
<dbReference type="PIRSF" id="PIRSF018266">
    <property type="entry name" value="FecR"/>
    <property type="match status" value="1"/>
</dbReference>
<dbReference type="Proteomes" id="UP000619238">
    <property type="component" value="Unassembled WGS sequence"/>
</dbReference>
<evidence type="ECO:0000256" key="1">
    <source>
        <dbReference type="SAM" id="Phobius"/>
    </source>
</evidence>
<dbReference type="Gene3D" id="2.60.120.1440">
    <property type="match status" value="1"/>
</dbReference>
<dbReference type="PANTHER" id="PTHR30273:SF2">
    <property type="entry name" value="PROTEIN FECR"/>
    <property type="match status" value="1"/>
</dbReference>
<gene>
    <name evidence="4" type="ORF">H2O64_09230</name>
</gene>
<dbReference type="PANTHER" id="PTHR30273">
    <property type="entry name" value="PERIPLASMIC SIGNAL SENSOR AND SIGMA FACTOR ACTIVATOR FECR-RELATED"/>
    <property type="match status" value="1"/>
</dbReference>
<sequence>MDKDNLLQKWLNNDLTDAEAAELKAQDDYEFNKKIIESATQFKASEVNTVADFNTFKERYQQQQQKPAKKVRALYPILRVAAILVFAFGIYFTLFLNTTSTIITLAGEKTTIELPDASEVSLNALSSIAYTKKDWDSNRTIELSGEAFFKVAKGKKFDVVTEDGTVTVLGTQFNVKQRANYFEVVCYEGIVKVVSDTIVRQLTVGDSYRIYDGKFTEKKIAAKAPSWTQNYSSFTAVPIKEVFVELERQFDIKVSFKNTNENRLFTGGFSHENLQNALMTIAEPMNLQYELQATNSVIIYDKQP</sequence>
<evidence type="ECO:0000313" key="4">
    <source>
        <dbReference type="EMBL" id="MBC8754851.1"/>
    </source>
</evidence>
<feature type="domain" description="Protein FecR C-terminal" evidence="3">
    <location>
        <begin position="233"/>
        <end position="299"/>
    </location>
</feature>
<keyword evidence="1" id="KW-1133">Transmembrane helix</keyword>
<protein>
    <submittedName>
        <fullName evidence="4">FecR family protein</fullName>
    </submittedName>
</protein>
<dbReference type="InterPro" id="IPR006860">
    <property type="entry name" value="FecR"/>
</dbReference>
<dbReference type="InterPro" id="IPR032508">
    <property type="entry name" value="FecR_C"/>
</dbReference>
<feature type="transmembrane region" description="Helical" evidence="1">
    <location>
        <begin position="73"/>
        <end position="96"/>
    </location>
</feature>
<dbReference type="Pfam" id="PF16344">
    <property type="entry name" value="FecR_C"/>
    <property type="match status" value="1"/>
</dbReference>
<keyword evidence="1" id="KW-0812">Transmembrane</keyword>
<dbReference type="Pfam" id="PF04773">
    <property type="entry name" value="FecR"/>
    <property type="match status" value="1"/>
</dbReference>